<keyword evidence="2" id="KW-1185">Reference proteome</keyword>
<dbReference type="EMBL" id="LGRX02035688">
    <property type="protein sequence ID" value="KAK3233531.1"/>
    <property type="molecule type" value="Genomic_DNA"/>
</dbReference>
<gene>
    <name evidence="1" type="ORF">CYMTET_56192</name>
</gene>
<evidence type="ECO:0000313" key="1">
    <source>
        <dbReference type="EMBL" id="KAK3233531.1"/>
    </source>
</evidence>
<protein>
    <submittedName>
        <fullName evidence="1">Uncharacterized protein</fullName>
    </submittedName>
</protein>
<accession>A0AAE0BBG7</accession>
<proteinExistence type="predicted"/>
<name>A0AAE0BBG7_9CHLO</name>
<dbReference type="AlphaFoldDB" id="A0AAE0BBG7"/>
<sequence>MGMLSTLATWPRDDDSTNTFAASMGVLTAIIRKLVSHSVKPKPPVRDKTVADTHYNGRHYTAPDFNDNEDMDIGIGIVDFYRLPMDIGELLALVTVFIVAEFFAMDLPDWLCAAAIY</sequence>
<comment type="caution">
    <text evidence="1">The sequence shown here is derived from an EMBL/GenBank/DDBJ whole genome shotgun (WGS) entry which is preliminary data.</text>
</comment>
<evidence type="ECO:0000313" key="2">
    <source>
        <dbReference type="Proteomes" id="UP001190700"/>
    </source>
</evidence>
<reference evidence="1 2" key="1">
    <citation type="journal article" date="2015" name="Genome Biol. Evol.">
        <title>Comparative Genomics of a Bacterivorous Green Alga Reveals Evolutionary Causalities and Consequences of Phago-Mixotrophic Mode of Nutrition.</title>
        <authorList>
            <person name="Burns J.A."/>
            <person name="Paasch A."/>
            <person name="Narechania A."/>
            <person name="Kim E."/>
        </authorList>
    </citation>
    <scope>NUCLEOTIDE SEQUENCE [LARGE SCALE GENOMIC DNA]</scope>
    <source>
        <strain evidence="1 2">PLY_AMNH</strain>
    </source>
</reference>
<dbReference type="Proteomes" id="UP001190700">
    <property type="component" value="Unassembled WGS sequence"/>
</dbReference>
<organism evidence="1 2">
    <name type="scientific">Cymbomonas tetramitiformis</name>
    <dbReference type="NCBI Taxonomy" id="36881"/>
    <lineage>
        <taxon>Eukaryota</taxon>
        <taxon>Viridiplantae</taxon>
        <taxon>Chlorophyta</taxon>
        <taxon>Pyramimonadophyceae</taxon>
        <taxon>Pyramimonadales</taxon>
        <taxon>Pyramimonadaceae</taxon>
        <taxon>Cymbomonas</taxon>
    </lineage>
</organism>